<evidence type="ECO:0000259" key="10">
    <source>
        <dbReference type="PROSITE" id="PS51758"/>
    </source>
</evidence>
<dbReference type="GO" id="GO:0005743">
    <property type="term" value="C:mitochondrial inner membrane"/>
    <property type="evidence" value="ECO:0007669"/>
    <property type="project" value="UniProtKB-SubCell"/>
</dbReference>
<dbReference type="InterPro" id="IPR033122">
    <property type="entry name" value="LETM1-like_RBD"/>
</dbReference>
<feature type="compositionally biased region" description="Basic and acidic residues" evidence="8">
    <location>
        <begin position="414"/>
        <end position="428"/>
    </location>
</feature>
<evidence type="ECO:0000256" key="3">
    <source>
        <dbReference type="ARBA" id="ARBA00022792"/>
    </source>
</evidence>
<dbReference type="OrthoDB" id="275278at2759"/>
<comment type="subcellular location">
    <subcellularLocation>
        <location evidence="1">Mitochondrion inner membrane</location>
        <topology evidence="1">Single-pass membrane protein</topology>
    </subcellularLocation>
</comment>
<evidence type="ECO:0000256" key="4">
    <source>
        <dbReference type="ARBA" id="ARBA00022989"/>
    </source>
</evidence>
<feature type="compositionally biased region" description="Basic and acidic residues" evidence="8">
    <location>
        <begin position="486"/>
        <end position="495"/>
    </location>
</feature>
<dbReference type="GO" id="GO:0006813">
    <property type="term" value="P:potassium ion transport"/>
    <property type="evidence" value="ECO:0007669"/>
    <property type="project" value="EnsemblFungi"/>
</dbReference>
<evidence type="ECO:0000313" key="12">
    <source>
        <dbReference type="Proteomes" id="UP000190274"/>
    </source>
</evidence>
<dbReference type="PANTHER" id="PTHR14009:SF1">
    <property type="entry name" value="MITOCHONDRIAL PROTON_CALCIUM EXCHANGER PROTEIN"/>
    <property type="match status" value="1"/>
</dbReference>
<dbReference type="Pfam" id="PF07766">
    <property type="entry name" value="LETM1_RBD"/>
    <property type="match status" value="1"/>
</dbReference>
<evidence type="ECO:0000256" key="7">
    <source>
        <dbReference type="PROSITE-ProRule" id="PRU01094"/>
    </source>
</evidence>
<evidence type="ECO:0000256" key="9">
    <source>
        <dbReference type="SAM" id="Phobius"/>
    </source>
</evidence>
<keyword evidence="3" id="KW-0999">Mitochondrion inner membrane</keyword>
<feature type="compositionally biased region" description="Low complexity" evidence="8">
    <location>
        <begin position="61"/>
        <end position="71"/>
    </location>
</feature>
<sequence length="553" mass="61898">MASTRIVLRPITHVAKLGLRTGLSQPPVGIAFNQTRWNSASTKSSTDPAKTIANASSVEGSSRSTSAAATANAKPKPKEPLMQRIKHEIRHYVNGTKLLGYEIKISTKLLFKLVEGYELSRREKNQLKRTMGDVFRLVPFSAFLIIPFAELLLPVALKIFPSLLPSTYESGSAKQLKKQELNDVRQKTSNFLQETLEESSLISYNSIETAEKKKKFLNFFKKLNSPKDGNNNVFTHDEIVTVAQMFKNDSVLDNLSRPQLVAIAKYMSLRPFGNDNLLRYQIRYNLKTIMEDDKIVDYEGAEALSNEELYQACISRGIKTFGVKREDLIENMNMWLELRLRHKVPSVLMILSSAYTFGGLQLDDVSAHSTSAAKVDDTKFNKLMDLYYDGILQVLSSIPDPVYNVAKLDVSESKEQKSAAEEEQEAKTNEAATTIQGTEALQTSAAEGSSVTTTEGGAAAETKTEKEPQTPKVEAQREEEEEEDTDIRRSDDNEFKLNVLKEQEALIKKEEEEARLRTTSRQAIEDDIVLDEDASKPPVPIKDAAEISLTKKD</sequence>
<feature type="compositionally biased region" description="Low complexity" evidence="8">
    <location>
        <begin position="447"/>
        <end position="461"/>
    </location>
</feature>
<dbReference type="Proteomes" id="UP000190274">
    <property type="component" value="Chromosome B"/>
</dbReference>
<evidence type="ECO:0000256" key="8">
    <source>
        <dbReference type="SAM" id="MobiDB-lite"/>
    </source>
</evidence>
<keyword evidence="2 9" id="KW-0812">Transmembrane</keyword>
<dbReference type="GO" id="GO:0070131">
    <property type="term" value="P:positive regulation of mitochondrial translation"/>
    <property type="evidence" value="ECO:0007669"/>
    <property type="project" value="EnsemblFungi"/>
</dbReference>
<keyword evidence="6 9" id="KW-0472">Membrane</keyword>
<accession>A0A1G4ITR6</accession>
<dbReference type="GO" id="GO:0097177">
    <property type="term" value="F:mitochondrial ribosome binding"/>
    <property type="evidence" value="ECO:0007669"/>
    <property type="project" value="EnsemblFungi"/>
</dbReference>
<dbReference type="AlphaFoldDB" id="A0A1G4ITR6"/>
<keyword evidence="5 7" id="KW-0496">Mitochondrion</keyword>
<feature type="region of interest" description="Disordered" evidence="8">
    <location>
        <begin position="414"/>
        <end position="433"/>
    </location>
</feature>
<feature type="region of interest" description="Disordered" evidence="8">
    <location>
        <begin position="55"/>
        <end position="79"/>
    </location>
</feature>
<dbReference type="STRING" id="1266660.A0A1G4ITR6"/>
<evidence type="ECO:0000256" key="2">
    <source>
        <dbReference type="ARBA" id="ARBA00022692"/>
    </source>
</evidence>
<evidence type="ECO:0000313" key="11">
    <source>
        <dbReference type="EMBL" id="SCU80195.1"/>
    </source>
</evidence>
<keyword evidence="4 9" id="KW-1133">Transmembrane helix</keyword>
<dbReference type="GO" id="GO:0032979">
    <property type="term" value="P:protein insertion into mitochondrial inner membrane from matrix"/>
    <property type="evidence" value="ECO:0007669"/>
    <property type="project" value="EnsemblFungi"/>
</dbReference>
<dbReference type="PANTHER" id="PTHR14009">
    <property type="entry name" value="LEUCINE ZIPPER-EF-HAND CONTAINING TRANSMEMBRANE PROTEIN"/>
    <property type="match status" value="1"/>
</dbReference>
<reference evidence="12" key="1">
    <citation type="submission" date="2016-03" db="EMBL/GenBank/DDBJ databases">
        <authorList>
            <person name="Devillers H."/>
        </authorList>
    </citation>
    <scope>NUCLEOTIDE SEQUENCE [LARGE SCALE GENOMIC DNA]</scope>
</reference>
<gene>
    <name evidence="11" type="ORF">LADA_0B05600G</name>
</gene>
<name>A0A1G4ITR6_9SACH</name>
<dbReference type="GO" id="GO:0030007">
    <property type="term" value="P:intracellular potassium ion homeostasis"/>
    <property type="evidence" value="ECO:0007669"/>
    <property type="project" value="EnsemblFungi"/>
</dbReference>
<feature type="transmembrane region" description="Helical" evidence="9">
    <location>
        <begin position="134"/>
        <end position="157"/>
    </location>
</feature>
<protein>
    <submittedName>
        <fullName evidence="11">LADA_0B05600g1_1</fullName>
    </submittedName>
</protein>
<dbReference type="GO" id="GO:1902600">
    <property type="term" value="P:proton transmembrane transport"/>
    <property type="evidence" value="ECO:0007669"/>
    <property type="project" value="EnsemblFungi"/>
</dbReference>
<keyword evidence="12" id="KW-1185">Reference proteome</keyword>
<feature type="region of interest" description="Disordered" evidence="8">
    <location>
        <begin position="440"/>
        <end position="495"/>
    </location>
</feature>
<evidence type="ECO:0000256" key="6">
    <source>
        <dbReference type="ARBA" id="ARBA00023136"/>
    </source>
</evidence>
<proteinExistence type="predicted"/>
<evidence type="ECO:0000256" key="1">
    <source>
        <dbReference type="ARBA" id="ARBA00004434"/>
    </source>
</evidence>
<organism evidence="11 12">
    <name type="scientific">Lachancea dasiensis</name>
    <dbReference type="NCBI Taxonomy" id="1072105"/>
    <lineage>
        <taxon>Eukaryota</taxon>
        <taxon>Fungi</taxon>
        <taxon>Dikarya</taxon>
        <taxon>Ascomycota</taxon>
        <taxon>Saccharomycotina</taxon>
        <taxon>Saccharomycetes</taxon>
        <taxon>Saccharomycetales</taxon>
        <taxon>Saccharomycetaceae</taxon>
        <taxon>Lachancea</taxon>
    </lineage>
</organism>
<feature type="domain" description="Letm1 RBD" evidence="10">
    <location>
        <begin position="180"/>
        <end position="400"/>
    </location>
</feature>
<feature type="compositionally biased region" description="Basic and acidic residues" evidence="8">
    <location>
        <begin position="543"/>
        <end position="553"/>
    </location>
</feature>
<dbReference type="InterPro" id="IPR044202">
    <property type="entry name" value="LETM1/MDM38-like"/>
</dbReference>
<dbReference type="EMBL" id="LT598456">
    <property type="protein sequence ID" value="SCU80195.1"/>
    <property type="molecule type" value="Genomic_DNA"/>
</dbReference>
<feature type="region of interest" description="Disordered" evidence="8">
    <location>
        <begin position="511"/>
        <end position="553"/>
    </location>
</feature>
<dbReference type="PROSITE" id="PS51758">
    <property type="entry name" value="LETM1_RBD"/>
    <property type="match status" value="1"/>
</dbReference>
<evidence type="ECO:0000256" key="5">
    <source>
        <dbReference type="ARBA" id="ARBA00023128"/>
    </source>
</evidence>